<dbReference type="Proteomes" id="UP001208853">
    <property type="component" value="Unassembled WGS sequence"/>
</dbReference>
<reference evidence="5" key="1">
    <citation type="submission" date="2022-10" db="EMBL/GenBank/DDBJ databases">
        <title>Comparative genomic study of S. anginosus.</title>
        <authorList>
            <person name="Prasad A."/>
            <person name="Ene A."/>
            <person name="Jablonska S."/>
            <person name="Du J."/>
            <person name="Wolfe A.J."/>
            <person name="Putonti C."/>
        </authorList>
    </citation>
    <scope>NUCLEOTIDE SEQUENCE</scope>
    <source>
        <strain evidence="5">UMB6888</strain>
    </source>
</reference>
<comment type="caution">
    <text evidence="5">The sequence shown here is derived from an EMBL/GenBank/DDBJ whole genome shotgun (WGS) entry which is preliminary data.</text>
</comment>
<accession>A0AAW5TNY8</accession>
<dbReference type="Pfam" id="PF00005">
    <property type="entry name" value="ABC_tran"/>
    <property type="match status" value="1"/>
</dbReference>
<proteinExistence type="predicted"/>
<dbReference type="GO" id="GO:0016887">
    <property type="term" value="F:ATP hydrolysis activity"/>
    <property type="evidence" value="ECO:0007669"/>
    <property type="project" value="InterPro"/>
</dbReference>
<dbReference type="PANTHER" id="PTHR42711">
    <property type="entry name" value="ABC TRANSPORTER ATP-BINDING PROTEIN"/>
    <property type="match status" value="1"/>
</dbReference>
<dbReference type="Gene3D" id="3.40.50.300">
    <property type="entry name" value="P-loop containing nucleotide triphosphate hydrolases"/>
    <property type="match status" value="1"/>
</dbReference>
<evidence type="ECO:0000256" key="3">
    <source>
        <dbReference type="ARBA" id="ARBA00022840"/>
    </source>
</evidence>
<evidence type="ECO:0000259" key="4">
    <source>
        <dbReference type="Pfam" id="PF00005"/>
    </source>
</evidence>
<dbReference type="InterPro" id="IPR027417">
    <property type="entry name" value="P-loop_NTPase"/>
</dbReference>
<dbReference type="AlphaFoldDB" id="A0AAW5TNY8"/>
<gene>
    <name evidence="5" type="ORF">OJ930_11410</name>
</gene>
<evidence type="ECO:0000256" key="1">
    <source>
        <dbReference type="ARBA" id="ARBA00022448"/>
    </source>
</evidence>
<dbReference type="InterPro" id="IPR050763">
    <property type="entry name" value="ABC_transporter_ATP-binding"/>
</dbReference>
<dbReference type="PANTHER" id="PTHR42711:SF17">
    <property type="entry name" value="ABC TRANSPORTER ATP-BINDING PROTEIN"/>
    <property type="match status" value="1"/>
</dbReference>
<evidence type="ECO:0000313" key="6">
    <source>
        <dbReference type="Proteomes" id="UP001208853"/>
    </source>
</evidence>
<evidence type="ECO:0000256" key="2">
    <source>
        <dbReference type="ARBA" id="ARBA00022741"/>
    </source>
</evidence>
<evidence type="ECO:0000313" key="5">
    <source>
        <dbReference type="EMBL" id="MCW1073576.1"/>
    </source>
</evidence>
<keyword evidence="1" id="KW-0813">Transport</keyword>
<dbReference type="SUPFAM" id="SSF52540">
    <property type="entry name" value="P-loop containing nucleoside triphosphate hydrolases"/>
    <property type="match status" value="1"/>
</dbReference>
<keyword evidence="2" id="KW-0547">Nucleotide-binding</keyword>
<keyword evidence="3 5" id="KW-0067">ATP-binding</keyword>
<protein>
    <submittedName>
        <fullName evidence="5">ATP-binding cassette domain-containing protein</fullName>
    </submittedName>
</protein>
<dbReference type="EMBL" id="JAPAIK010000331">
    <property type="protein sequence ID" value="MCW1073576.1"/>
    <property type="molecule type" value="Genomic_DNA"/>
</dbReference>
<feature type="domain" description="ABC transporter" evidence="4">
    <location>
        <begin position="20"/>
        <end position="64"/>
    </location>
</feature>
<dbReference type="InterPro" id="IPR003439">
    <property type="entry name" value="ABC_transporter-like_ATP-bd"/>
</dbReference>
<organism evidence="5 6">
    <name type="scientific">Streptococcus anginosus</name>
    <dbReference type="NCBI Taxonomy" id="1328"/>
    <lineage>
        <taxon>Bacteria</taxon>
        <taxon>Bacillati</taxon>
        <taxon>Bacillota</taxon>
        <taxon>Bacilli</taxon>
        <taxon>Lactobacillales</taxon>
        <taxon>Streptococcaceae</taxon>
        <taxon>Streptococcus</taxon>
        <taxon>Streptococcus anginosus group</taxon>
    </lineage>
</organism>
<sequence length="84" mass="9282">MNNVFEISNITKSFKNKQILKGVDLVVNKGDIIGLLGLNGEGKSTLIKIILGILSQDYGEVKRNFDIKSDVGVMLQEISMPEKM</sequence>
<dbReference type="RefSeq" id="WP_264345097.1">
    <property type="nucleotide sequence ID" value="NZ_JAPAIK010000331.1"/>
</dbReference>
<name>A0AAW5TNY8_STRAP</name>
<feature type="non-terminal residue" evidence="5">
    <location>
        <position position="84"/>
    </location>
</feature>
<dbReference type="GO" id="GO:0005524">
    <property type="term" value="F:ATP binding"/>
    <property type="evidence" value="ECO:0007669"/>
    <property type="project" value="UniProtKB-KW"/>
</dbReference>